<dbReference type="FunFam" id="3.40.640.10:FF:000072">
    <property type="entry name" value="Putative cystathionine beta-lyase"/>
    <property type="match status" value="1"/>
</dbReference>
<evidence type="ECO:0000256" key="4">
    <source>
        <dbReference type="RuleBase" id="RU362118"/>
    </source>
</evidence>
<dbReference type="Proteomes" id="UP000663131">
    <property type="component" value="Chromosome 3"/>
</dbReference>
<name>A0A7D9CZ99_DEKBR</name>
<dbReference type="GeneID" id="64572063"/>
<dbReference type="PROSITE" id="PS00868">
    <property type="entry name" value="CYS_MET_METAB_PP"/>
    <property type="match status" value="1"/>
</dbReference>
<dbReference type="GO" id="GO:0016846">
    <property type="term" value="F:carbon-sulfur lyase activity"/>
    <property type="evidence" value="ECO:0007669"/>
    <property type="project" value="TreeGrafter"/>
</dbReference>
<evidence type="ECO:0000313" key="6">
    <source>
        <dbReference type="EMBL" id="QOU18410.1"/>
    </source>
</evidence>
<evidence type="ECO:0000256" key="2">
    <source>
        <dbReference type="ARBA" id="ARBA00022898"/>
    </source>
</evidence>
<dbReference type="Pfam" id="PF01053">
    <property type="entry name" value="Cys_Met_Meta_PP"/>
    <property type="match status" value="1"/>
</dbReference>
<dbReference type="EMBL" id="CABFWN010000005">
    <property type="protein sequence ID" value="VUG19415.1"/>
    <property type="molecule type" value="Genomic_DNA"/>
</dbReference>
<comment type="similarity">
    <text evidence="4">Belongs to the trans-sulfuration enzymes family.</text>
</comment>
<dbReference type="PANTHER" id="PTHR11808:SF35">
    <property type="entry name" value="CYSTATHIONINE GAMMA-SYNTHASE (AFU_ORTHOLOGUE AFUA_7G01590)"/>
    <property type="match status" value="1"/>
</dbReference>
<evidence type="ECO:0000313" key="8">
    <source>
        <dbReference type="Proteomes" id="UP000478008"/>
    </source>
</evidence>
<keyword evidence="2 3" id="KW-0663">Pyridoxal phosphate</keyword>
<dbReference type="RefSeq" id="XP_041134904.1">
    <property type="nucleotide sequence ID" value="XM_041278709.1"/>
</dbReference>
<keyword evidence="8" id="KW-1185">Reference proteome</keyword>
<reference evidence="5 9" key="2">
    <citation type="journal article" date="2020" name="Appl. Microbiol. Biotechnol.">
        <title>Targeted gene deletion in Brettanomyces bruxellensis with an expression-free CRISPR-Cas9 system.</title>
        <authorList>
            <person name="Varela C."/>
            <person name="Bartel C."/>
            <person name="Onetto C."/>
            <person name="Borneman A."/>
        </authorList>
    </citation>
    <scope>NUCLEOTIDE SEQUENCE [LARGE SCALE GENOMIC DNA]</scope>
    <source>
        <strain evidence="5 9">AWRI1613</strain>
    </source>
</reference>
<dbReference type="InterPro" id="IPR054542">
    <property type="entry name" value="Cys_met_metab_PP"/>
</dbReference>
<dbReference type="InterPro" id="IPR015421">
    <property type="entry name" value="PyrdxlP-dep_Trfase_major"/>
</dbReference>
<dbReference type="Gene3D" id="3.90.1150.10">
    <property type="entry name" value="Aspartate Aminotransferase, domain 1"/>
    <property type="match status" value="1"/>
</dbReference>
<dbReference type="EMBL" id="JABCYN010000027">
    <property type="protein sequence ID" value="KAF6010250.1"/>
    <property type="molecule type" value="Genomic_DNA"/>
</dbReference>
<dbReference type="InterPro" id="IPR015422">
    <property type="entry name" value="PyrdxlP-dep_Trfase_small"/>
</dbReference>
<dbReference type="PANTHER" id="PTHR11808">
    <property type="entry name" value="TRANS-SULFURATION ENZYME FAMILY MEMBER"/>
    <property type="match status" value="1"/>
</dbReference>
<evidence type="ECO:0000313" key="9">
    <source>
        <dbReference type="Proteomes" id="UP000568158"/>
    </source>
</evidence>
<dbReference type="GO" id="GO:0005737">
    <property type="term" value="C:cytoplasm"/>
    <property type="evidence" value="ECO:0007669"/>
    <property type="project" value="TreeGrafter"/>
</dbReference>
<dbReference type="OMA" id="HKKMHGV"/>
<dbReference type="InterPro" id="IPR000277">
    <property type="entry name" value="Cys/Met-Metab_PyrdxlP-dep_enz"/>
</dbReference>
<gene>
    <name evidence="6" type="ORF">BRETT_000137</name>
    <name evidence="7" type="ORF">DEBR0S5_02212G</name>
    <name evidence="5" type="ORF">HII12_002957</name>
</gene>
<dbReference type="AlphaFoldDB" id="A0A7D9CZ99"/>
<evidence type="ECO:0000256" key="3">
    <source>
        <dbReference type="PIRSR" id="PIRSR001434-2"/>
    </source>
</evidence>
<dbReference type="InterPro" id="IPR015424">
    <property type="entry name" value="PyrdxlP-dep_Trfase"/>
</dbReference>
<proteinExistence type="inferred from homology"/>
<comment type="cofactor">
    <cofactor evidence="1 4">
        <name>pyridoxal 5'-phosphate</name>
        <dbReference type="ChEBI" id="CHEBI:597326"/>
    </cofactor>
</comment>
<evidence type="ECO:0000256" key="1">
    <source>
        <dbReference type="ARBA" id="ARBA00001933"/>
    </source>
</evidence>
<dbReference type="Proteomes" id="UP000568158">
    <property type="component" value="Unassembled WGS sequence"/>
</dbReference>
<dbReference type="OrthoDB" id="3512640at2759"/>
<dbReference type="GO" id="GO:0019346">
    <property type="term" value="P:transsulfuration"/>
    <property type="evidence" value="ECO:0007669"/>
    <property type="project" value="InterPro"/>
</dbReference>
<dbReference type="SUPFAM" id="SSF53383">
    <property type="entry name" value="PLP-dependent transferases"/>
    <property type="match status" value="1"/>
</dbReference>
<reference evidence="6" key="3">
    <citation type="submission" date="2020-10" db="EMBL/GenBank/DDBJ databases">
        <authorList>
            <person name="Palmer J.M."/>
        </authorList>
    </citation>
    <scope>NUCLEOTIDE SEQUENCE</scope>
    <source>
        <strain evidence="6">UCD 2041</strain>
    </source>
</reference>
<evidence type="ECO:0000313" key="7">
    <source>
        <dbReference type="EMBL" id="VUG19415.1"/>
    </source>
</evidence>
<sequence length="376" mass="41856">MAGLSTRLLNSDRDTMDRVNDVVQPINVATTFRYPDDPDDFVLSKDVDPSTLTTGRPLYSRLSHPNSSKCEAILGDLIGGHAVVYNSGLSAFYAAVTYFNPKTVAIGDGYHGVHGILDILTRNYGVKQVGLNELDKLSKGDVIHIETPENPYSKVHDLSYYVKKAHEIGAYVICDSTFAPPPLQDPWEFGVDMVMHAATKYFGGHSDLLAGVLVTKDPQVKTKLVNDRVFLGTNIGNLESFLLIRSLRTYQMRIEKQSSNAEKIVKYLDEHRAEYPALKIIHHSSLQKDDFVKKQMKGGHSPVFAIELQTPDQAKHLPSKLKYFQHSTSLGGVESLIEWRALSDPYARLTLLRVSCGVEDANDLISDLDHALKETK</sequence>
<dbReference type="GO" id="GO:0030170">
    <property type="term" value="F:pyridoxal phosphate binding"/>
    <property type="evidence" value="ECO:0007669"/>
    <property type="project" value="InterPro"/>
</dbReference>
<accession>A0A7D9CZ99</accession>
<dbReference type="Gene3D" id="3.40.640.10">
    <property type="entry name" value="Type I PLP-dependent aspartate aminotransferase-like (Major domain)"/>
    <property type="match status" value="1"/>
</dbReference>
<dbReference type="EMBL" id="CP063131">
    <property type="protein sequence ID" value="QOU18410.1"/>
    <property type="molecule type" value="Genomic_DNA"/>
</dbReference>
<reference evidence="7 8" key="1">
    <citation type="submission" date="2019-07" db="EMBL/GenBank/DDBJ databases">
        <authorList>
            <person name="Friedrich A."/>
            <person name="Schacherer J."/>
        </authorList>
    </citation>
    <scope>NUCLEOTIDE SEQUENCE [LARGE SCALE GENOMIC DNA]</scope>
</reference>
<organism evidence="7 8">
    <name type="scientific">Dekkera bruxellensis</name>
    <name type="common">Brettanomyces custersii</name>
    <dbReference type="NCBI Taxonomy" id="5007"/>
    <lineage>
        <taxon>Eukaryota</taxon>
        <taxon>Fungi</taxon>
        <taxon>Dikarya</taxon>
        <taxon>Ascomycota</taxon>
        <taxon>Saccharomycotina</taxon>
        <taxon>Pichiomycetes</taxon>
        <taxon>Pichiales</taxon>
        <taxon>Pichiaceae</taxon>
        <taxon>Brettanomyces</taxon>
    </lineage>
</organism>
<dbReference type="KEGG" id="bbrx:BRETT_000137"/>
<protein>
    <submittedName>
        <fullName evidence="7">DEBR0S5_02212g1_1</fullName>
    </submittedName>
</protein>
<reference evidence="6" key="4">
    <citation type="journal article" name="BMC Genomics">
        <title>New genome assemblies reveal patterns of domestication and adaptation across Brettanomyces (Dekkera) species.</title>
        <authorList>
            <person name="Roach M.J."/>
            <person name="Borneman A.R."/>
        </authorList>
    </citation>
    <scope>NUCLEOTIDE SEQUENCE</scope>
    <source>
        <strain evidence="6">UCD 2041</strain>
    </source>
</reference>
<dbReference type="FunFam" id="3.90.1150.10:FF:000066">
    <property type="entry name" value="Putative cystathionine beta-lyase"/>
    <property type="match status" value="1"/>
</dbReference>
<dbReference type="PIRSF" id="PIRSF001434">
    <property type="entry name" value="CGS"/>
    <property type="match status" value="1"/>
</dbReference>
<evidence type="ECO:0000313" key="5">
    <source>
        <dbReference type="EMBL" id="KAF6010250.1"/>
    </source>
</evidence>
<feature type="modified residue" description="N6-(pyridoxal phosphate)lysine" evidence="3">
    <location>
        <position position="200"/>
    </location>
</feature>
<dbReference type="Proteomes" id="UP000478008">
    <property type="component" value="Unassembled WGS sequence"/>
</dbReference>